<keyword evidence="2 4" id="KW-0238">DNA-binding</keyword>
<reference evidence="6 7" key="1">
    <citation type="submission" date="2018-10" db="EMBL/GenBank/DDBJ databases">
        <title>Draft genome sequence of Bacillus salarius IM0101, isolated from a hypersaline soil in Inner Mongolia, China.</title>
        <authorList>
            <person name="Yamprayoonswat W."/>
            <person name="Boonvisut S."/>
            <person name="Jumpathong W."/>
            <person name="Sittihan S."/>
            <person name="Ruangsuj P."/>
            <person name="Wanthongcharoen S."/>
            <person name="Thongpramul N."/>
            <person name="Pimmason S."/>
            <person name="Yu B."/>
            <person name="Yasawong M."/>
        </authorList>
    </citation>
    <scope>NUCLEOTIDE SEQUENCE [LARGE SCALE GENOMIC DNA]</scope>
    <source>
        <strain evidence="6 7">IM0101</strain>
    </source>
</reference>
<keyword evidence="3 4" id="KW-0804">Transcription</keyword>
<dbReference type="InterPro" id="IPR026282">
    <property type="entry name" value="MJ1563"/>
</dbReference>
<dbReference type="InterPro" id="IPR000835">
    <property type="entry name" value="HTH_MarR-typ"/>
</dbReference>
<evidence type="ECO:0000256" key="4">
    <source>
        <dbReference type="PIRNR" id="PIRNR006707"/>
    </source>
</evidence>
<feature type="domain" description="HTH marR-type" evidence="5">
    <location>
        <begin position="27"/>
        <end position="85"/>
    </location>
</feature>
<protein>
    <recommendedName>
        <fullName evidence="4">HTH-type transcriptional regulator</fullName>
    </recommendedName>
</protein>
<dbReference type="Proteomes" id="UP000275076">
    <property type="component" value="Unassembled WGS sequence"/>
</dbReference>
<sequence>MTEKRPEDIENVQRQFIEKIADNMHSFGVSTTVGRVLGIIYMNRDPMTLDQLSEKTGMSKTRMSQVVRDMIDLNIAERVFQAGVRKDLYQVEQDYYQTFISLFTSNWRKAIYKSRHFEQKLKGKLENLRDSETLEEGMEEEINSLLAEIHEWMDYYDWIQRLIEFFESGEVFEHVPKKSKK</sequence>
<evidence type="ECO:0000313" key="7">
    <source>
        <dbReference type="Proteomes" id="UP000275076"/>
    </source>
</evidence>
<dbReference type="Pfam" id="PF12802">
    <property type="entry name" value="MarR_2"/>
    <property type="match status" value="1"/>
</dbReference>
<dbReference type="InterPro" id="IPR036388">
    <property type="entry name" value="WH-like_DNA-bd_sf"/>
</dbReference>
<comment type="similarity">
    <text evidence="4">Belongs to the GbsR family.</text>
</comment>
<dbReference type="AlphaFoldDB" id="A0A3R9P851"/>
<dbReference type="SUPFAM" id="SSF46785">
    <property type="entry name" value="Winged helix' DNA-binding domain"/>
    <property type="match status" value="1"/>
</dbReference>
<dbReference type="Gene3D" id="1.10.10.10">
    <property type="entry name" value="Winged helix-like DNA-binding domain superfamily/Winged helix DNA-binding domain"/>
    <property type="match status" value="1"/>
</dbReference>
<dbReference type="InterPro" id="IPR036390">
    <property type="entry name" value="WH_DNA-bd_sf"/>
</dbReference>
<keyword evidence="7" id="KW-1185">Reference proteome</keyword>
<evidence type="ECO:0000259" key="5">
    <source>
        <dbReference type="Pfam" id="PF12802"/>
    </source>
</evidence>
<proteinExistence type="inferred from homology"/>
<evidence type="ECO:0000256" key="2">
    <source>
        <dbReference type="ARBA" id="ARBA00023125"/>
    </source>
</evidence>
<dbReference type="OrthoDB" id="9800374at2"/>
<accession>A0A3R9P851</accession>
<dbReference type="PANTHER" id="PTHR38465">
    <property type="entry name" value="HTH-TYPE TRANSCRIPTIONAL REGULATOR MJ1563-RELATED"/>
    <property type="match status" value="1"/>
</dbReference>
<organism evidence="6 7">
    <name type="scientific">Salibacterium salarium</name>
    <dbReference type="NCBI Taxonomy" id="284579"/>
    <lineage>
        <taxon>Bacteria</taxon>
        <taxon>Bacillati</taxon>
        <taxon>Bacillota</taxon>
        <taxon>Bacilli</taxon>
        <taxon>Bacillales</taxon>
        <taxon>Bacillaceae</taxon>
    </lineage>
</organism>
<name>A0A3R9P851_9BACI</name>
<dbReference type="GO" id="GO:0003677">
    <property type="term" value="F:DNA binding"/>
    <property type="evidence" value="ECO:0007669"/>
    <property type="project" value="UniProtKB-UniRule"/>
</dbReference>
<dbReference type="PIRSF" id="PIRSF006707">
    <property type="entry name" value="MJ1563"/>
    <property type="match status" value="1"/>
</dbReference>
<evidence type="ECO:0000256" key="1">
    <source>
        <dbReference type="ARBA" id="ARBA00023015"/>
    </source>
</evidence>
<evidence type="ECO:0000256" key="3">
    <source>
        <dbReference type="ARBA" id="ARBA00023163"/>
    </source>
</evidence>
<gene>
    <name evidence="6" type="ORF">D7Z54_16095</name>
</gene>
<dbReference type="InterPro" id="IPR052362">
    <property type="entry name" value="HTH-GbsR_regulator"/>
</dbReference>
<dbReference type="PANTHER" id="PTHR38465:SF1">
    <property type="entry name" value="HTH-TYPE TRANSCRIPTIONAL REGULATOR MJ1563-RELATED"/>
    <property type="match status" value="1"/>
</dbReference>
<dbReference type="RefSeq" id="WP_125556883.1">
    <property type="nucleotide sequence ID" value="NZ_RBVX01000015.1"/>
</dbReference>
<comment type="caution">
    <text evidence="6">The sequence shown here is derived from an EMBL/GenBank/DDBJ whole genome shotgun (WGS) entry which is preliminary data.</text>
</comment>
<dbReference type="GO" id="GO:0003700">
    <property type="term" value="F:DNA-binding transcription factor activity"/>
    <property type="evidence" value="ECO:0007669"/>
    <property type="project" value="InterPro"/>
</dbReference>
<keyword evidence="1 4" id="KW-0805">Transcription regulation</keyword>
<evidence type="ECO:0000313" key="6">
    <source>
        <dbReference type="EMBL" id="RSL32411.1"/>
    </source>
</evidence>
<dbReference type="EMBL" id="RBVX01000015">
    <property type="protein sequence ID" value="RSL32411.1"/>
    <property type="molecule type" value="Genomic_DNA"/>
</dbReference>